<dbReference type="Pfam" id="PF00270">
    <property type="entry name" value="DEAD"/>
    <property type="match status" value="1"/>
</dbReference>
<dbReference type="SMART" id="SM00487">
    <property type="entry name" value="DEXDc"/>
    <property type="match status" value="1"/>
</dbReference>
<dbReference type="SMART" id="SM00490">
    <property type="entry name" value="HELICc"/>
    <property type="match status" value="1"/>
</dbReference>
<dbReference type="InterPro" id="IPR014001">
    <property type="entry name" value="Helicase_ATP-bd"/>
</dbReference>
<dbReference type="InterPro" id="IPR001650">
    <property type="entry name" value="Helicase_C-like"/>
</dbReference>
<evidence type="ECO:0000313" key="7">
    <source>
        <dbReference type="Proteomes" id="UP001055091"/>
    </source>
</evidence>
<evidence type="ECO:0000256" key="3">
    <source>
        <dbReference type="SAM" id="MobiDB-lite"/>
    </source>
</evidence>
<keyword evidence="6" id="KW-0378">Hydrolase</keyword>
<reference evidence="6" key="1">
    <citation type="submission" date="2022-01" db="EMBL/GenBank/DDBJ databases">
        <title>Novel bile acid biosynthetic pathways are enriched in the microbiome of centenarians.</title>
        <authorList>
            <person name="Sato Y."/>
            <person name="Atarashi K."/>
            <person name="Plichta R.D."/>
            <person name="Arai Y."/>
            <person name="Sasajima S."/>
            <person name="Kearney M.S."/>
            <person name="Suda W."/>
            <person name="Takeshita K."/>
            <person name="Sasaki T."/>
            <person name="Okamoto S."/>
            <person name="Skelly N.A."/>
            <person name="Okamura Y."/>
            <person name="Vlamakis H."/>
            <person name="Li Y."/>
            <person name="Tanoue T."/>
            <person name="Takei H."/>
            <person name="Nittono H."/>
            <person name="Narushima S."/>
            <person name="Irie J."/>
            <person name="Itoh H."/>
            <person name="Moriya K."/>
            <person name="Sugiura Y."/>
            <person name="Suematsu M."/>
            <person name="Moritoki N."/>
            <person name="Shibata S."/>
            <person name="Littman R.D."/>
            <person name="Fischbach A.M."/>
            <person name="Uwamino Y."/>
            <person name="Inoue T."/>
            <person name="Honda A."/>
            <person name="Hattori M."/>
            <person name="Murai T."/>
            <person name="Xavier J.R."/>
            <person name="Hirose N."/>
            <person name="Honda K."/>
        </authorList>
    </citation>
    <scope>NUCLEOTIDE SEQUENCE</scope>
    <source>
        <strain evidence="6">CE91-St55</strain>
    </source>
</reference>
<protein>
    <submittedName>
        <fullName evidence="6">ATP-dependent helicase YprA</fullName>
    </submittedName>
</protein>
<keyword evidence="2" id="KW-0067">ATP-binding</keyword>
<keyword evidence="6" id="KW-0347">Helicase</keyword>
<dbReference type="InterPro" id="IPR018973">
    <property type="entry name" value="MZB"/>
</dbReference>
<evidence type="ECO:0000259" key="5">
    <source>
        <dbReference type="PROSITE" id="PS51194"/>
    </source>
</evidence>
<dbReference type="Proteomes" id="UP001055091">
    <property type="component" value="Unassembled WGS sequence"/>
</dbReference>
<keyword evidence="1" id="KW-0547">Nucleotide-binding</keyword>
<dbReference type="GO" id="GO:0003676">
    <property type="term" value="F:nucleic acid binding"/>
    <property type="evidence" value="ECO:0007669"/>
    <property type="project" value="InterPro"/>
</dbReference>
<dbReference type="Pfam" id="PF00271">
    <property type="entry name" value="Helicase_C"/>
    <property type="match status" value="1"/>
</dbReference>
<dbReference type="CDD" id="cd18797">
    <property type="entry name" value="SF2_C_Hrq"/>
    <property type="match status" value="1"/>
</dbReference>
<feature type="domain" description="Helicase ATP-binding" evidence="4">
    <location>
        <begin position="51"/>
        <end position="234"/>
    </location>
</feature>
<dbReference type="GO" id="GO:0006289">
    <property type="term" value="P:nucleotide-excision repair"/>
    <property type="evidence" value="ECO:0007669"/>
    <property type="project" value="TreeGrafter"/>
</dbReference>
<proteinExistence type="predicted"/>
<dbReference type="PROSITE" id="PS51194">
    <property type="entry name" value="HELICASE_CTER"/>
    <property type="match status" value="1"/>
</dbReference>
<evidence type="ECO:0000259" key="4">
    <source>
        <dbReference type="PROSITE" id="PS51192"/>
    </source>
</evidence>
<dbReference type="EMBL" id="BQNJ01000002">
    <property type="protein sequence ID" value="GKH02267.1"/>
    <property type="molecule type" value="Genomic_DNA"/>
</dbReference>
<dbReference type="GO" id="GO:0043138">
    <property type="term" value="F:3'-5' DNA helicase activity"/>
    <property type="evidence" value="ECO:0007669"/>
    <property type="project" value="TreeGrafter"/>
</dbReference>
<dbReference type="SUPFAM" id="SSF52540">
    <property type="entry name" value="P-loop containing nucleoside triphosphate hydrolases"/>
    <property type="match status" value="1"/>
</dbReference>
<evidence type="ECO:0000313" key="6">
    <source>
        <dbReference type="EMBL" id="GKH02267.1"/>
    </source>
</evidence>
<dbReference type="RefSeq" id="WP_118042920.1">
    <property type="nucleotide sequence ID" value="NZ_BQNJ01000002.1"/>
</dbReference>
<feature type="compositionally biased region" description="Basic and acidic residues" evidence="3">
    <location>
        <begin position="909"/>
        <end position="926"/>
    </location>
</feature>
<dbReference type="GO" id="GO:0036297">
    <property type="term" value="P:interstrand cross-link repair"/>
    <property type="evidence" value="ECO:0007669"/>
    <property type="project" value="TreeGrafter"/>
</dbReference>
<feature type="region of interest" description="Disordered" evidence="3">
    <location>
        <begin position="870"/>
        <end position="926"/>
    </location>
</feature>
<comment type="caution">
    <text evidence="6">The sequence shown here is derived from an EMBL/GenBank/DDBJ whole genome shotgun (WGS) entry which is preliminary data.</text>
</comment>
<dbReference type="InterPro" id="IPR027417">
    <property type="entry name" value="P-loop_NTPase"/>
</dbReference>
<dbReference type="Pfam" id="PF09369">
    <property type="entry name" value="MZB"/>
    <property type="match status" value="1"/>
</dbReference>
<dbReference type="CDD" id="cd17923">
    <property type="entry name" value="DEXHc_Hrq1-like"/>
    <property type="match status" value="1"/>
</dbReference>
<dbReference type="Gene3D" id="3.40.50.300">
    <property type="entry name" value="P-loop containing nucleotide triphosphate hydrolases"/>
    <property type="match status" value="2"/>
</dbReference>
<gene>
    <name evidence="6" type="primary">yprA</name>
    <name evidence="6" type="ORF">CE91St55_42480</name>
</gene>
<dbReference type="InterPro" id="IPR011545">
    <property type="entry name" value="DEAD/DEAH_box_helicase_dom"/>
</dbReference>
<name>A0AA37JLE6_9FIRM</name>
<sequence length="926" mass="104043">MDINDLIIYRRTMPERSARYAGFPAELPEELREYLQKNGVRGLYIHQAEMFLRSLKRENVVITTSTASGKTLGFLLPVIEEILRNPLSRAVFIYPTKALASDQYRAILPYIEYFGKNRISAGVYDGDTPAGERSRIRKEANIILTNPEMVNGAFLPNHSKFGFDFIFTNLKFVVIDELHTYRGVFGSHLANVFRRLHRVCRYYGSSPVFLCSSATIANPVELAEEICGRKFVRIERDGSPAAERTYLLIKPPKILGHDKKYYGQVQATAVAAELIPELVEQRKNFIAFARSRRNVEVILKEARDRLEAECPASASQADKISGYRGGYTPAERKEIEHKMVTGALCGLVSTNALELGIDIGKIDATVLAGYPGTRASFWQQTGRAGRSGRACTNYLILDSQPFDQYIGTNPGWLFENSSESAVVDKNNLLIELSHIRAAAAEIPLTLDDASVFPDLGETIPVLMRAKELTGQNGKFVWSGGSFPAGDYSLRNIDPNRYKLLLKDSGKEITEMDEMQAFREIHPGAVYLHGGVQYQVVTLDLETRTARAVPFNGNYYTTPMGNTDITIIHGRKEKPWKRIDVVFGDVNVNAQVSLYRKLQFHNHQNLGYEQINPSLSREFETESVWLKLPGNVVTAYRRLLQKSPNGQMIRNNHFEGLCCAIRNAARLVTMTEQEDIGTTVSTNAVYAEKSVEESVFLFLYDQYTGGLGYAEKAYELIPEIIENGITMVSSCPCEDGCAACVGDYHLDKSMVLWGLRNMLEESEVPKHVKMAPYGPSTFIQKPFRFDELEAQWKAFTSMLLKNGEPFASFLNTVTGVRTEERRLALITDQPFYREWIMEETNRKALHNLISYYTDAPVGFELEVEIRKKGENRRNGCDMGSGTAGEKAGNSGEGSTGIESDGFGSSEDDGDMRRKLEQRLDKLKKKEN</sequence>
<dbReference type="PANTHER" id="PTHR47957:SF3">
    <property type="entry name" value="ATP-DEPENDENT HELICASE HRQ1"/>
    <property type="match status" value="1"/>
</dbReference>
<dbReference type="AlphaFoldDB" id="A0AA37JLE6"/>
<accession>A0AA37JLE6</accession>
<feature type="domain" description="Helicase C-terminal" evidence="5">
    <location>
        <begin position="274"/>
        <end position="450"/>
    </location>
</feature>
<dbReference type="PANTHER" id="PTHR47957">
    <property type="entry name" value="ATP-DEPENDENT HELICASE HRQ1"/>
    <property type="match status" value="1"/>
</dbReference>
<evidence type="ECO:0000256" key="2">
    <source>
        <dbReference type="ARBA" id="ARBA00022840"/>
    </source>
</evidence>
<dbReference type="GO" id="GO:0005524">
    <property type="term" value="F:ATP binding"/>
    <property type="evidence" value="ECO:0007669"/>
    <property type="project" value="UniProtKB-KW"/>
</dbReference>
<organism evidence="6 7">
    <name type="scientific">Hungatella hathewayi</name>
    <dbReference type="NCBI Taxonomy" id="154046"/>
    <lineage>
        <taxon>Bacteria</taxon>
        <taxon>Bacillati</taxon>
        <taxon>Bacillota</taxon>
        <taxon>Clostridia</taxon>
        <taxon>Lachnospirales</taxon>
        <taxon>Lachnospiraceae</taxon>
        <taxon>Hungatella</taxon>
    </lineage>
</organism>
<evidence type="ECO:0000256" key="1">
    <source>
        <dbReference type="ARBA" id="ARBA00022741"/>
    </source>
</evidence>
<dbReference type="PROSITE" id="PS51192">
    <property type="entry name" value="HELICASE_ATP_BIND_1"/>
    <property type="match status" value="1"/>
</dbReference>